<dbReference type="Gene3D" id="3.40.220.10">
    <property type="entry name" value="Leucine Aminopeptidase, subunit E, domain 1"/>
    <property type="match status" value="1"/>
</dbReference>
<sequence length="141" mass="16142">MSNNTKQDERLDYLVEEFKADLDEYKELQTPNSREDKRRILRSLMNIRMPKELSSEVMKVQDEYLTERAAEKGVVNLSDIPVIRDGLSIWQGDITRLSVDAIVNAANSQMLGCFVPMHTCIDKAAPTSITQVYNKRMARCS</sequence>
<dbReference type="SUPFAM" id="SSF52949">
    <property type="entry name" value="Macro domain-like"/>
    <property type="match status" value="1"/>
</dbReference>
<dbReference type="Proteomes" id="UP000236726">
    <property type="component" value="Unassembled WGS sequence"/>
</dbReference>
<dbReference type="RefSeq" id="WP_330404008.1">
    <property type="nucleotide sequence ID" value="NZ_FNUL01000002.1"/>
</dbReference>
<dbReference type="AlphaFoldDB" id="A0A1H5S4E8"/>
<gene>
    <name evidence="1" type="ORF">SAMN05216537_10231</name>
</gene>
<dbReference type="InterPro" id="IPR043472">
    <property type="entry name" value="Macro_dom-like"/>
</dbReference>
<name>A0A1H5S4E8_9FIRM</name>
<dbReference type="EMBL" id="FNUL01000002">
    <property type="protein sequence ID" value="SEF44768.1"/>
    <property type="molecule type" value="Genomic_DNA"/>
</dbReference>
<organism evidence="1 2">
    <name type="scientific">Lachnospira multipara</name>
    <dbReference type="NCBI Taxonomy" id="28051"/>
    <lineage>
        <taxon>Bacteria</taxon>
        <taxon>Bacillati</taxon>
        <taxon>Bacillota</taxon>
        <taxon>Clostridia</taxon>
        <taxon>Lachnospirales</taxon>
        <taxon>Lachnospiraceae</taxon>
        <taxon>Lachnospira</taxon>
    </lineage>
</organism>
<evidence type="ECO:0008006" key="3">
    <source>
        <dbReference type="Google" id="ProtNLM"/>
    </source>
</evidence>
<accession>A0A1H5S4E8</accession>
<protein>
    <recommendedName>
        <fullName evidence="3">Macro domain-containing protein</fullName>
    </recommendedName>
</protein>
<proteinExistence type="predicted"/>
<keyword evidence="2" id="KW-1185">Reference proteome</keyword>
<evidence type="ECO:0000313" key="2">
    <source>
        <dbReference type="Proteomes" id="UP000236726"/>
    </source>
</evidence>
<reference evidence="1 2" key="1">
    <citation type="submission" date="2016-10" db="EMBL/GenBank/DDBJ databases">
        <authorList>
            <person name="de Groot N.N."/>
        </authorList>
    </citation>
    <scope>NUCLEOTIDE SEQUENCE [LARGE SCALE GENOMIC DNA]</scope>
    <source>
        <strain evidence="1 2">D15d</strain>
    </source>
</reference>
<evidence type="ECO:0000313" key="1">
    <source>
        <dbReference type="EMBL" id="SEF44768.1"/>
    </source>
</evidence>